<dbReference type="InterPro" id="IPR011545">
    <property type="entry name" value="DEAD/DEAH_box_helicase_dom"/>
</dbReference>
<evidence type="ECO:0000313" key="14">
    <source>
        <dbReference type="Proteomes" id="UP000886687"/>
    </source>
</evidence>
<evidence type="ECO:0000256" key="3">
    <source>
        <dbReference type="ARBA" id="ARBA00022801"/>
    </source>
</evidence>
<dbReference type="PROSITE" id="PS51194">
    <property type="entry name" value="HELICASE_CTER"/>
    <property type="match status" value="1"/>
</dbReference>
<protein>
    <recommendedName>
        <fullName evidence="7">ATP-dependent RNA helicase RhlB</fullName>
        <ecNumber evidence="7">3.6.4.13</ecNumber>
    </recommendedName>
</protein>
<dbReference type="InterPro" id="IPR001650">
    <property type="entry name" value="Helicase_C-like"/>
</dbReference>
<dbReference type="InterPro" id="IPR050079">
    <property type="entry name" value="DEAD_box_RNA_helicase"/>
</dbReference>
<keyword evidence="2 7" id="KW-0547">Nucleotide-binding</keyword>
<dbReference type="InterPro" id="IPR000629">
    <property type="entry name" value="RNA-helicase_DEAD-box_CS"/>
</dbReference>
<dbReference type="GO" id="GO:0003723">
    <property type="term" value="F:RNA binding"/>
    <property type="evidence" value="ECO:0007669"/>
    <property type="project" value="UniProtKB-UniRule"/>
</dbReference>
<dbReference type="Pfam" id="PF00270">
    <property type="entry name" value="DEAD"/>
    <property type="match status" value="1"/>
</dbReference>
<evidence type="ECO:0000256" key="7">
    <source>
        <dbReference type="HAMAP-Rule" id="MF_00661"/>
    </source>
</evidence>
<comment type="subcellular location">
    <subcellularLocation>
        <location evidence="7">Cytoplasm</location>
    </subcellularLocation>
</comment>
<dbReference type="InterPro" id="IPR014014">
    <property type="entry name" value="RNA_helicase_DEAD_Q_motif"/>
</dbReference>
<dbReference type="GO" id="GO:0003724">
    <property type="term" value="F:RNA helicase activity"/>
    <property type="evidence" value="ECO:0007669"/>
    <property type="project" value="UniProtKB-UniRule"/>
</dbReference>
<feature type="short sequence motif" description="Q motif" evidence="8">
    <location>
        <begin position="9"/>
        <end position="37"/>
    </location>
</feature>
<feature type="domain" description="Helicase ATP-binding" evidence="10">
    <location>
        <begin position="40"/>
        <end position="219"/>
    </location>
</feature>
<dbReference type="PROSITE" id="PS51192">
    <property type="entry name" value="HELICASE_ATP_BIND_1"/>
    <property type="match status" value="1"/>
</dbReference>
<dbReference type="GO" id="GO:0005829">
    <property type="term" value="C:cytosol"/>
    <property type="evidence" value="ECO:0007669"/>
    <property type="project" value="TreeGrafter"/>
</dbReference>
<proteinExistence type="inferred from homology"/>
<dbReference type="Pfam" id="PF00271">
    <property type="entry name" value="Helicase_C"/>
    <property type="match status" value="1"/>
</dbReference>
<evidence type="ECO:0000259" key="10">
    <source>
        <dbReference type="PROSITE" id="PS51192"/>
    </source>
</evidence>
<dbReference type="SMART" id="SM00490">
    <property type="entry name" value="HELICc"/>
    <property type="match status" value="1"/>
</dbReference>
<dbReference type="SMART" id="SM00487">
    <property type="entry name" value="DEXDc"/>
    <property type="match status" value="1"/>
</dbReference>
<dbReference type="CDD" id="cd00268">
    <property type="entry name" value="DEADc"/>
    <property type="match status" value="1"/>
</dbReference>
<dbReference type="EMBL" id="JAEPDI010000005">
    <property type="protein sequence ID" value="MCG7939147.1"/>
    <property type="molecule type" value="Genomic_DNA"/>
</dbReference>
<feature type="compositionally biased region" description="Basic residues" evidence="9">
    <location>
        <begin position="405"/>
        <end position="440"/>
    </location>
</feature>
<dbReference type="InterPro" id="IPR023554">
    <property type="entry name" value="RNA_helicase_ATP-dep_RhlB"/>
</dbReference>
<dbReference type="GO" id="GO:0005524">
    <property type="term" value="F:ATP binding"/>
    <property type="evidence" value="ECO:0007669"/>
    <property type="project" value="UniProtKB-UniRule"/>
</dbReference>
<gene>
    <name evidence="7 13" type="primary">rhlB</name>
    <name evidence="13" type="ORF">JAZ04_09870</name>
</gene>
<accession>A0A9E4K3U6</accession>
<evidence type="ECO:0000313" key="13">
    <source>
        <dbReference type="EMBL" id="MCG7939147.1"/>
    </source>
</evidence>
<dbReference type="Proteomes" id="UP000886687">
    <property type="component" value="Unassembled WGS sequence"/>
</dbReference>
<comment type="caution">
    <text evidence="13">The sequence shown here is derived from an EMBL/GenBank/DDBJ whole genome shotgun (WGS) entry which is preliminary data.</text>
</comment>
<dbReference type="AlphaFoldDB" id="A0A9E4K3U6"/>
<comment type="similarity">
    <text evidence="7">Belongs to the DEAD box helicase family. RhlB subfamily.</text>
</comment>
<dbReference type="PROSITE" id="PS00039">
    <property type="entry name" value="DEAD_ATP_HELICASE"/>
    <property type="match status" value="1"/>
</dbReference>
<keyword evidence="4 7" id="KW-0347">Helicase</keyword>
<evidence type="ECO:0000256" key="2">
    <source>
        <dbReference type="ARBA" id="ARBA00022741"/>
    </source>
</evidence>
<keyword evidence="3 7" id="KW-0378">Hydrolase</keyword>
<feature type="region of interest" description="Disordered" evidence="9">
    <location>
        <begin position="397"/>
        <end position="449"/>
    </location>
</feature>
<keyword evidence="5 7" id="KW-0067">ATP-binding</keyword>
<evidence type="ECO:0000256" key="8">
    <source>
        <dbReference type="PROSITE-ProRule" id="PRU00552"/>
    </source>
</evidence>
<evidence type="ECO:0000256" key="1">
    <source>
        <dbReference type="ARBA" id="ARBA00022490"/>
    </source>
</evidence>
<evidence type="ECO:0000256" key="6">
    <source>
        <dbReference type="ARBA" id="ARBA00022884"/>
    </source>
</evidence>
<keyword evidence="6 7" id="KW-0694">RNA-binding</keyword>
<dbReference type="InterPro" id="IPR027417">
    <property type="entry name" value="P-loop_NTPase"/>
</dbReference>
<dbReference type="SUPFAM" id="SSF52540">
    <property type="entry name" value="P-loop containing nucleoside triphosphate hydrolases"/>
    <property type="match status" value="1"/>
</dbReference>
<dbReference type="EC" id="3.6.4.13" evidence="7"/>
<sequence>MSNKHLTETRFADFDLDPQVLLGIQEAGFEYCTPIQAETLPIALTGKDLAGQAQTGTGKTAAFLIAAIDHLLRNPPSEQRRVNQPRTLILAPTRELAVQIYNDAQALTQHTELTTAAVYGGTGYEKQRKQIEQGVDILIGTPGRLIDYLKQRVYDLKEIQVIVLDEADRMFDLGFIKDIRFMLRRCPSPQDRLGMLFSATLSYRVRELAYEHMNNPHSVEVEPEQVTAEKITETCYMTANEEKIPLLIGLLKQMEDTRTIVFVNTKRVADKVWGFLQGNGIDTAVLSGDVPQTKRLSLLKKFQNGELPALVATDVAARGLHIPDVTHVVNFDLPEDAEDYVHRIGRTARAGASGEAISFACETYAFSLPDIETYVGHSIPTQTVATDLLAEVDPKSRVYPEKGARQRHHPKEGQKSHGKGHHHKAHKPKGEGKRRRRRSGPKPPQSNSE</sequence>
<comment type="catalytic activity">
    <reaction evidence="7">
        <text>ATP + H2O = ADP + phosphate + H(+)</text>
        <dbReference type="Rhea" id="RHEA:13065"/>
        <dbReference type="ChEBI" id="CHEBI:15377"/>
        <dbReference type="ChEBI" id="CHEBI:15378"/>
        <dbReference type="ChEBI" id="CHEBI:30616"/>
        <dbReference type="ChEBI" id="CHEBI:43474"/>
        <dbReference type="ChEBI" id="CHEBI:456216"/>
        <dbReference type="EC" id="3.6.4.13"/>
    </reaction>
</comment>
<name>A0A9E4K3U6_9GAMM</name>
<feature type="domain" description="DEAD-box RNA helicase Q" evidence="12">
    <location>
        <begin position="9"/>
        <end position="37"/>
    </location>
</feature>
<evidence type="ECO:0000256" key="5">
    <source>
        <dbReference type="ARBA" id="ARBA00022840"/>
    </source>
</evidence>
<evidence type="ECO:0000259" key="11">
    <source>
        <dbReference type="PROSITE" id="PS51194"/>
    </source>
</evidence>
<dbReference type="PROSITE" id="PS51195">
    <property type="entry name" value="Q_MOTIF"/>
    <property type="match status" value="1"/>
</dbReference>
<keyword evidence="1 7" id="KW-0963">Cytoplasm</keyword>
<evidence type="ECO:0000256" key="9">
    <source>
        <dbReference type="SAM" id="MobiDB-lite"/>
    </source>
</evidence>
<dbReference type="NCBIfam" id="NF003419">
    <property type="entry name" value="PRK04837.1"/>
    <property type="match status" value="1"/>
</dbReference>
<reference evidence="13" key="1">
    <citation type="journal article" date="2021" name="Proc. Natl. Acad. Sci. U.S.A.">
        <title>Global biogeography of chemosynthetic symbionts reveals both localized and globally distributed symbiont groups. .</title>
        <authorList>
            <person name="Osvatic J.T."/>
            <person name="Wilkins L.G.E."/>
            <person name="Leibrecht L."/>
            <person name="Leray M."/>
            <person name="Zauner S."/>
            <person name="Polzin J."/>
            <person name="Camacho Y."/>
            <person name="Gros O."/>
            <person name="van Gils J.A."/>
            <person name="Eisen J.A."/>
            <person name="Petersen J.M."/>
            <person name="Yuen B."/>
        </authorList>
    </citation>
    <scope>NUCLEOTIDE SEQUENCE</scope>
    <source>
        <strain evidence="13">MAGL173</strain>
    </source>
</reference>
<organism evidence="13 14">
    <name type="scientific">Candidatus Thiodiazotropha lotti</name>
    <dbReference type="NCBI Taxonomy" id="2792787"/>
    <lineage>
        <taxon>Bacteria</taxon>
        <taxon>Pseudomonadati</taxon>
        <taxon>Pseudomonadota</taxon>
        <taxon>Gammaproteobacteria</taxon>
        <taxon>Chromatiales</taxon>
        <taxon>Sedimenticolaceae</taxon>
        <taxon>Candidatus Thiodiazotropha</taxon>
    </lineage>
</organism>
<comment type="function">
    <text evidence="7">DEAD-box RNA helicase involved in RNA degradation. Has RNA-dependent ATPase activity and unwinds double-stranded RNA.</text>
</comment>
<evidence type="ECO:0000256" key="4">
    <source>
        <dbReference type="ARBA" id="ARBA00022806"/>
    </source>
</evidence>
<comment type="subunit">
    <text evidence="7">Component of the RNA degradosome, which is a multiprotein complex involved in RNA processing and mRNA degradation.</text>
</comment>
<dbReference type="CDD" id="cd18787">
    <property type="entry name" value="SF2_C_DEAD"/>
    <property type="match status" value="1"/>
</dbReference>
<dbReference type="InterPro" id="IPR014001">
    <property type="entry name" value="Helicase_ATP-bd"/>
</dbReference>
<evidence type="ECO:0000259" key="12">
    <source>
        <dbReference type="PROSITE" id="PS51195"/>
    </source>
</evidence>
<dbReference type="InterPro" id="IPR044742">
    <property type="entry name" value="DEAD/DEAH_RhlB"/>
</dbReference>
<dbReference type="PANTHER" id="PTHR47959">
    <property type="entry name" value="ATP-DEPENDENT RNA HELICASE RHLE-RELATED"/>
    <property type="match status" value="1"/>
</dbReference>
<dbReference type="FunFam" id="3.40.50.300:FF:000312">
    <property type="entry name" value="ATP-dependent RNA helicase RhlB"/>
    <property type="match status" value="1"/>
</dbReference>
<dbReference type="HAMAP" id="MF_00661">
    <property type="entry name" value="DEAD_helicase_RhlB"/>
    <property type="match status" value="1"/>
</dbReference>
<feature type="domain" description="Helicase C-terminal" evidence="11">
    <location>
        <begin position="246"/>
        <end position="400"/>
    </location>
</feature>
<dbReference type="GO" id="GO:0016787">
    <property type="term" value="F:hydrolase activity"/>
    <property type="evidence" value="ECO:0007669"/>
    <property type="project" value="UniProtKB-KW"/>
</dbReference>
<dbReference type="Gene3D" id="3.40.50.300">
    <property type="entry name" value="P-loop containing nucleotide triphosphate hydrolases"/>
    <property type="match status" value="2"/>
</dbReference>
<dbReference type="PANTHER" id="PTHR47959:SF10">
    <property type="entry name" value="ATP-DEPENDENT RNA HELICASE RHLB"/>
    <property type="match status" value="1"/>
</dbReference>
<dbReference type="GO" id="GO:0006401">
    <property type="term" value="P:RNA catabolic process"/>
    <property type="evidence" value="ECO:0007669"/>
    <property type="project" value="UniProtKB-UniRule"/>
</dbReference>